<protein>
    <submittedName>
        <fullName evidence="4">Amino acid ABC transporter substrate-binding protein</fullName>
    </submittedName>
</protein>
<gene>
    <name evidence="4" type="ORF">A9Y76_04305</name>
</gene>
<keyword evidence="5" id="KW-1185">Reference proteome</keyword>
<dbReference type="RefSeq" id="WP_064802272.1">
    <property type="nucleotide sequence ID" value="NZ_CP016022.1"/>
</dbReference>
<reference evidence="5" key="1">
    <citation type="submission" date="2016-06" db="EMBL/GenBank/DDBJ databases">
        <authorList>
            <person name="Xu Y."/>
            <person name="Nagy A."/>
            <person name="Yan X."/>
            <person name="Kim S.W."/>
            <person name="Haley B."/>
            <person name="Liu N.T."/>
            <person name="Nou X."/>
        </authorList>
    </citation>
    <scope>NUCLEOTIDE SEQUENCE [LARGE SCALE GENOMIC DNA]</scope>
    <source>
        <strain evidence="5">ATCC 49129</strain>
    </source>
</reference>
<sequence>MSALTRFARPLSALASAATLLCAPLAHAADPAPIKVAFIDQLSGPLSNVGEQFLANLKLGIDDANAQPQGVLNGARYELTTYDNKLSAQDSLSALQSAIDAGAKIIFTGGSGSSVVAAMVDAATKHNERNPDKRVLIINYASIDPDLTGAHCSFWHFATEANTAMKMRALADFVKTQPDIRKVYSLNQDYAHGRLWASLGKQMISAARPDVQFTGETLHPIGKVKDFAPYVSKAKASGADTLLTGNWGQDLNLLIKADGDMGYDVRYLNHSGAGAPGTVLAVSQAKIGKVTWVSEWTPANGSAPLMQMDARVRQTPAGEHFAPRTVLSVELVTDAIRKANSTDPLKIALALEGMQKQSFLGDVTMRKSDHQLLLPQVVSTIAPVDGKTVKVGYDGTQWGHKTESTTAAKDLDLPTTCKMKRPAGV</sequence>
<evidence type="ECO:0000256" key="2">
    <source>
        <dbReference type="ARBA" id="ARBA00022729"/>
    </source>
</evidence>
<dbReference type="PANTHER" id="PTHR30483">
    <property type="entry name" value="LEUCINE-SPECIFIC-BINDING PROTEIN"/>
    <property type="match status" value="1"/>
</dbReference>
<evidence type="ECO:0000256" key="1">
    <source>
        <dbReference type="ARBA" id="ARBA00010062"/>
    </source>
</evidence>
<accession>A0A191ZUH9</accession>
<dbReference type="OrthoDB" id="5289062at2"/>
<evidence type="ECO:0000259" key="3">
    <source>
        <dbReference type="Pfam" id="PF13458"/>
    </source>
</evidence>
<evidence type="ECO:0000313" key="5">
    <source>
        <dbReference type="Proteomes" id="UP000078572"/>
    </source>
</evidence>
<comment type="similarity">
    <text evidence="1">Belongs to the leucine-binding protein family.</text>
</comment>
<name>A0A191ZUH9_9RALS</name>
<dbReference type="InterPro" id="IPR028082">
    <property type="entry name" value="Peripla_BP_I"/>
</dbReference>
<dbReference type="InterPro" id="IPR051010">
    <property type="entry name" value="BCAA_transport"/>
</dbReference>
<dbReference type="GeneID" id="61525234"/>
<keyword evidence="2" id="KW-0732">Signal</keyword>
<dbReference type="AlphaFoldDB" id="A0A191ZUH9"/>
<dbReference type="Gene3D" id="3.40.50.2300">
    <property type="match status" value="2"/>
</dbReference>
<dbReference type="Proteomes" id="UP000078572">
    <property type="component" value="Chromosome 1"/>
</dbReference>
<dbReference type="InterPro" id="IPR028081">
    <property type="entry name" value="Leu-bd"/>
</dbReference>
<dbReference type="CDD" id="cd06329">
    <property type="entry name" value="PBP1_SBP-like"/>
    <property type="match status" value="1"/>
</dbReference>
<dbReference type="SUPFAM" id="SSF53822">
    <property type="entry name" value="Periplasmic binding protein-like I"/>
    <property type="match status" value="1"/>
</dbReference>
<dbReference type="Pfam" id="PF13458">
    <property type="entry name" value="Peripla_BP_6"/>
    <property type="match status" value="1"/>
</dbReference>
<feature type="domain" description="Leucine-binding protein" evidence="3">
    <location>
        <begin position="33"/>
        <end position="372"/>
    </location>
</feature>
<organism evidence="4 5">
    <name type="scientific">Ralstonia insidiosa</name>
    <dbReference type="NCBI Taxonomy" id="190721"/>
    <lineage>
        <taxon>Bacteria</taxon>
        <taxon>Pseudomonadati</taxon>
        <taxon>Pseudomonadota</taxon>
        <taxon>Betaproteobacteria</taxon>
        <taxon>Burkholderiales</taxon>
        <taxon>Burkholderiaceae</taxon>
        <taxon>Ralstonia</taxon>
    </lineage>
</organism>
<dbReference type="STRING" id="190721.ACS15_0962"/>
<evidence type="ECO:0000313" key="4">
    <source>
        <dbReference type="EMBL" id="ANJ71742.1"/>
    </source>
</evidence>
<dbReference type="EMBL" id="CP016022">
    <property type="protein sequence ID" value="ANJ71742.1"/>
    <property type="molecule type" value="Genomic_DNA"/>
</dbReference>
<proteinExistence type="inferred from homology"/>